<dbReference type="SUPFAM" id="SSF49899">
    <property type="entry name" value="Concanavalin A-like lectins/glucanases"/>
    <property type="match status" value="1"/>
</dbReference>
<dbReference type="AlphaFoldDB" id="A0A8S4P6H9"/>
<feature type="binding site" evidence="1">
    <location>
        <position position="261"/>
    </location>
    <ligand>
        <name>Zn(2+)</name>
        <dbReference type="ChEBI" id="CHEBI:29105"/>
        <note>catalytic</note>
    </ligand>
</feature>
<evidence type="ECO:0000313" key="7">
    <source>
        <dbReference type="Proteomes" id="UP000749559"/>
    </source>
</evidence>
<name>A0A8S4P6H9_OWEFU</name>
<comment type="cofactor">
    <cofactor evidence="1 2">
        <name>Zn(2+)</name>
        <dbReference type="ChEBI" id="CHEBI:29105"/>
    </cofactor>
    <text evidence="1 2">Binds 1 zinc ion per subunit.</text>
</comment>
<dbReference type="PROSITE" id="PS50060">
    <property type="entry name" value="MAM_2"/>
    <property type="match status" value="1"/>
</dbReference>
<evidence type="ECO:0000256" key="1">
    <source>
        <dbReference type="PROSITE-ProRule" id="PRU01211"/>
    </source>
</evidence>
<reference evidence="6" key="1">
    <citation type="submission" date="2022-03" db="EMBL/GenBank/DDBJ databases">
        <authorList>
            <person name="Martin C."/>
        </authorList>
    </citation>
    <scope>NUCLEOTIDE SEQUENCE</scope>
</reference>
<dbReference type="InterPro" id="IPR013320">
    <property type="entry name" value="ConA-like_dom_sf"/>
</dbReference>
<dbReference type="GO" id="GO:0006508">
    <property type="term" value="P:proteolysis"/>
    <property type="evidence" value="ECO:0007669"/>
    <property type="project" value="UniProtKB-KW"/>
</dbReference>
<feature type="binding site" evidence="1">
    <location>
        <position position="265"/>
    </location>
    <ligand>
        <name>Zn(2+)</name>
        <dbReference type="ChEBI" id="CHEBI:29105"/>
        <note>catalytic</note>
    </ligand>
</feature>
<comment type="caution">
    <text evidence="6">The sequence shown here is derived from an EMBL/GenBank/DDBJ whole genome shotgun (WGS) entry which is preliminary data.</text>
</comment>
<dbReference type="SMART" id="SM00235">
    <property type="entry name" value="ZnMc"/>
    <property type="match status" value="1"/>
</dbReference>
<proteinExistence type="predicted"/>
<keyword evidence="1 2" id="KW-0862">Zinc</keyword>
<dbReference type="InterPro" id="IPR034035">
    <property type="entry name" value="Astacin-like_dom"/>
</dbReference>
<keyword evidence="7" id="KW-1185">Reference proteome</keyword>
<dbReference type="CDD" id="cd04280">
    <property type="entry name" value="ZnMc_astacin_like"/>
    <property type="match status" value="1"/>
</dbReference>
<keyword evidence="1 2" id="KW-0378">Hydrolase</keyword>
<dbReference type="OrthoDB" id="291007at2759"/>
<dbReference type="GO" id="GO:0016020">
    <property type="term" value="C:membrane"/>
    <property type="evidence" value="ECO:0007669"/>
    <property type="project" value="InterPro"/>
</dbReference>
<keyword evidence="1 2" id="KW-0479">Metal-binding</keyword>
<evidence type="ECO:0000259" key="4">
    <source>
        <dbReference type="PROSITE" id="PS50060"/>
    </source>
</evidence>
<evidence type="ECO:0000313" key="6">
    <source>
        <dbReference type="EMBL" id="CAH1787045.1"/>
    </source>
</evidence>
<evidence type="ECO:0000259" key="5">
    <source>
        <dbReference type="PROSITE" id="PS51864"/>
    </source>
</evidence>
<keyword evidence="1 2" id="KW-0645">Protease</keyword>
<dbReference type="EC" id="3.4.24.-" evidence="2"/>
<dbReference type="GO" id="GO:0008270">
    <property type="term" value="F:zinc ion binding"/>
    <property type="evidence" value="ECO:0007669"/>
    <property type="project" value="UniProtKB-UniRule"/>
</dbReference>
<feature type="active site" evidence="1">
    <location>
        <position position="262"/>
    </location>
</feature>
<dbReference type="InterPro" id="IPR006026">
    <property type="entry name" value="Peptidase_Metallo"/>
</dbReference>
<keyword evidence="1 2" id="KW-0482">Metalloprotease</keyword>
<accession>A0A8S4P6H9</accession>
<feature type="domain" description="MAM" evidence="4">
    <location>
        <begin position="390"/>
        <end position="555"/>
    </location>
</feature>
<organism evidence="6 7">
    <name type="scientific">Owenia fusiformis</name>
    <name type="common">Polychaete worm</name>
    <dbReference type="NCBI Taxonomy" id="6347"/>
    <lineage>
        <taxon>Eukaryota</taxon>
        <taxon>Metazoa</taxon>
        <taxon>Spiralia</taxon>
        <taxon>Lophotrochozoa</taxon>
        <taxon>Annelida</taxon>
        <taxon>Polychaeta</taxon>
        <taxon>Sedentaria</taxon>
        <taxon>Canalipalpata</taxon>
        <taxon>Sabellida</taxon>
        <taxon>Oweniida</taxon>
        <taxon>Oweniidae</taxon>
        <taxon>Owenia</taxon>
    </lineage>
</organism>
<feature type="region of interest" description="Disordered" evidence="3">
    <location>
        <begin position="57"/>
        <end position="117"/>
    </location>
</feature>
<dbReference type="GO" id="GO:0004222">
    <property type="term" value="F:metalloendopeptidase activity"/>
    <property type="evidence" value="ECO:0007669"/>
    <property type="project" value="UniProtKB-UniRule"/>
</dbReference>
<dbReference type="InterPro" id="IPR024079">
    <property type="entry name" value="MetalloPept_cat_dom_sf"/>
</dbReference>
<dbReference type="Gene3D" id="3.40.390.10">
    <property type="entry name" value="Collagenase (Catalytic Domain)"/>
    <property type="match status" value="1"/>
</dbReference>
<protein>
    <recommendedName>
        <fullName evidence="2">Metalloendopeptidase</fullName>
        <ecNumber evidence="2">3.4.24.-</ecNumber>
    </recommendedName>
</protein>
<feature type="binding site" evidence="1">
    <location>
        <position position="271"/>
    </location>
    <ligand>
        <name>Zn(2+)</name>
        <dbReference type="ChEBI" id="CHEBI:29105"/>
        <note>catalytic</note>
    </ligand>
</feature>
<dbReference type="EMBL" id="CAIIXF020000006">
    <property type="protein sequence ID" value="CAH1787045.1"/>
    <property type="molecule type" value="Genomic_DNA"/>
</dbReference>
<dbReference type="Pfam" id="PF00629">
    <property type="entry name" value="MAM"/>
    <property type="match status" value="1"/>
</dbReference>
<dbReference type="Gene3D" id="2.60.120.200">
    <property type="match status" value="1"/>
</dbReference>
<dbReference type="InterPro" id="IPR000998">
    <property type="entry name" value="MAM_dom"/>
</dbReference>
<feature type="compositionally biased region" description="Basic residues" evidence="3">
    <location>
        <begin position="104"/>
        <end position="117"/>
    </location>
</feature>
<dbReference type="Pfam" id="PF01400">
    <property type="entry name" value="Astacin"/>
    <property type="match status" value="1"/>
</dbReference>
<feature type="signal peptide" evidence="2">
    <location>
        <begin position="1"/>
        <end position="17"/>
    </location>
</feature>
<comment type="caution">
    <text evidence="1">Lacks conserved residue(s) required for the propagation of feature annotation.</text>
</comment>
<dbReference type="InterPro" id="IPR001506">
    <property type="entry name" value="Peptidase_M12A"/>
</dbReference>
<feature type="chain" id="PRO_5035963320" description="Metalloendopeptidase" evidence="2">
    <location>
        <begin position="18"/>
        <end position="557"/>
    </location>
</feature>
<evidence type="ECO:0000256" key="2">
    <source>
        <dbReference type="RuleBase" id="RU361183"/>
    </source>
</evidence>
<feature type="domain" description="Peptidase M12A" evidence="5">
    <location>
        <begin position="156"/>
        <end position="362"/>
    </location>
</feature>
<dbReference type="PROSITE" id="PS51864">
    <property type="entry name" value="ASTACIN"/>
    <property type="match status" value="1"/>
</dbReference>
<evidence type="ECO:0000256" key="3">
    <source>
        <dbReference type="SAM" id="MobiDB-lite"/>
    </source>
</evidence>
<sequence length="557" mass="64775">MMLLRILICILVIGVLGEKLPCKRGPNGEKMRELRQKLPKVECYIHVCIQVKENGERYDSTEPLDEEDEEDEDEDNTDADIDNSIVGEGELESNCNDEDQETKRRNKALRKRRKKYKNKIHETAEDKEEETDKEVIIEGDIRKLRYEDERRKKYRNAIGYDATWPKGIVPYKISKEYTKEEKNYIIACLDDLTMRLSSPRKNNDKMKPCIRFKKYKEKRDRDYLDIKPGGGCSAFVGRLGKNQTVTLKAKGCLYQMGTVQHEIIHSLGFYHEHSRPDREEYIKIIWENIKTGFSSNFDVKRSARKLVRYDYESVMHYKQNAFSKDPRYLRTIQPIQPKKDVGQRNGISKLDTAEIQILYDCPVTVDIGDPDIGNTTTHAPPEEPAKIKSLHCTVDYGRTKQACGIRELSEPKLLKNESAGNGHYPKFERTTWNWLSGYYWYIDGDTVRDNDTVHLESEVVHPGDYCLQFSYWNYASKTSMRVFIEYKEINEKFSKPDEQSWITPTIPFTARNRFILQFVITVDKTVVNNRFASTAGDFALDEIKLGSAVKGNCIYSD</sequence>
<feature type="compositionally biased region" description="Acidic residues" evidence="3">
    <location>
        <begin position="62"/>
        <end position="81"/>
    </location>
</feature>
<dbReference type="Proteomes" id="UP000749559">
    <property type="component" value="Unassembled WGS sequence"/>
</dbReference>
<dbReference type="PANTHER" id="PTHR10127:SF850">
    <property type="entry name" value="METALLOENDOPEPTIDASE"/>
    <property type="match status" value="1"/>
</dbReference>
<dbReference type="PANTHER" id="PTHR10127">
    <property type="entry name" value="DISCOIDIN, CUB, EGF, LAMININ , AND ZINC METALLOPROTEASE DOMAIN CONTAINING"/>
    <property type="match status" value="1"/>
</dbReference>
<gene>
    <name evidence="6" type="ORF">OFUS_LOCUS12824</name>
</gene>
<feature type="compositionally biased region" description="Acidic residues" evidence="3">
    <location>
        <begin position="89"/>
        <end position="100"/>
    </location>
</feature>
<dbReference type="PRINTS" id="PR00480">
    <property type="entry name" value="ASTACIN"/>
</dbReference>
<dbReference type="SUPFAM" id="SSF55486">
    <property type="entry name" value="Metalloproteases ('zincins'), catalytic domain"/>
    <property type="match status" value="1"/>
</dbReference>
<keyword evidence="2" id="KW-0732">Signal</keyword>